<sequence length="1161" mass="128457">MASLASPPRHLALRNALNALAAGQDSNAPAPLAPGEQELFSYYRPSLAAGQYTIIVSQDVESPAQAPNRSHGWIDGQTLSPKPATSQSFRVNAPQFALPENAVRSRFPPDGYGAPVETLPHLVFNDPHLPWERVGSSVSSKDVKEHRNSVPWLALLVFSQDELVLTDKELADMFGQSSSVEKPVKQSATFEVAVKASELRQVPGTVFPITNNNDPETEDATVNAIFLKPALFNELVRTYGEDGKPADKQQKADVSRYKYLAHVRNINTAGMPEAGRQETGLFSVVLSHRTGPLGLTEPAPVTVHLVSIEDVENLAVYPAPDGQRIALPSLQSWTYNCLPPNAPDLRSQMRHLGDTLEMLRVPKPILDKLSYSGDASKVKIADRLRDGYTLTRYRLQTGEVSSAMLRGALTPTYVPRPLSERFKSLSLAGSDLEIFDPTVGLMDLTYSAAWQLGKALAIADQGFSASLSRIRTLVHQRTMNNAKAKLLGGSHSVVDTLRAISAPRPDILVNNPNHNMLDRWRRPERQPLDLSLGNTVLQQEFSQEAGSVVKFFAGSSDSDGDELYNELNKPNSTDWMTLLTWVLDRMYLANIPAHYLIPDPSYLPAESMRLFYIDANWIDALVDGALSIGHHLEDKDDTIRTWIKKTINRYLSKEIPGAGYRPQIPTYGFLMRSDVVSQYPDLKVQAPLTPKSPSPEEDPSAKLPATILRHTNIAEGVKLCLFDRYPGTRDFVDLHSLRFTQPPHQQSFVVGPHLDGASLETSYKRIFSQFDKDNEYKNLCDDGKWFKNLTVDPNKPPPPPPIFRWGGPDNEVRTLILETYSADVLAKLKDNMPAGKFTDDTATSAMIAVQLNKPVYKMDVKADPGGKPPETKPVMSLMMLEPRSQNIAAQSLLTGWSLDEEEEEAEKTFMLPPLEDRLTLQSTPVQAAAPHFRSTQAASIEESERVKVLMMTTPPVISQLQTAALSKSVSLTSSIPQALAMTPFDEAATKTGPANKPIFKYSLYPISTLEESALGIPTNSPIKQDLVFSIVHTNPKPGRFHLSEIKLVVPKGPPRTGSDVKRLNLLSTYAGPGPTMLSNLRFNVIAEHSPQSLTLRVVPRSTTGYVHIDFVKEASFVLGLVDVNPYSGRRESSLIWREKYVEFVNEFTGEFPIVLYEKQPD</sequence>
<dbReference type="Proteomes" id="UP000799755">
    <property type="component" value="Unassembled WGS sequence"/>
</dbReference>
<evidence type="ECO:0000313" key="1">
    <source>
        <dbReference type="EMBL" id="KAF2467763.1"/>
    </source>
</evidence>
<protein>
    <submittedName>
        <fullName evidence="1">Uncharacterized protein</fullName>
    </submittedName>
</protein>
<proteinExistence type="predicted"/>
<keyword evidence="2" id="KW-1185">Reference proteome</keyword>
<gene>
    <name evidence="1" type="ORF">BDR25DRAFT_327037</name>
</gene>
<dbReference type="EMBL" id="MU003518">
    <property type="protein sequence ID" value="KAF2467763.1"/>
    <property type="molecule type" value="Genomic_DNA"/>
</dbReference>
<reference evidence="1" key="1">
    <citation type="journal article" date="2020" name="Stud. Mycol.">
        <title>101 Dothideomycetes genomes: a test case for predicting lifestyles and emergence of pathogens.</title>
        <authorList>
            <person name="Haridas S."/>
            <person name="Albert R."/>
            <person name="Binder M."/>
            <person name="Bloem J."/>
            <person name="Labutti K."/>
            <person name="Salamov A."/>
            <person name="Andreopoulos B."/>
            <person name="Baker S."/>
            <person name="Barry K."/>
            <person name="Bills G."/>
            <person name="Bluhm B."/>
            <person name="Cannon C."/>
            <person name="Castanera R."/>
            <person name="Culley D."/>
            <person name="Daum C."/>
            <person name="Ezra D."/>
            <person name="Gonzalez J."/>
            <person name="Henrissat B."/>
            <person name="Kuo A."/>
            <person name="Liang C."/>
            <person name="Lipzen A."/>
            <person name="Lutzoni F."/>
            <person name="Magnuson J."/>
            <person name="Mondo S."/>
            <person name="Nolan M."/>
            <person name="Ohm R."/>
            <person name="Pangilinan J."/>
            <person name="Park H.-J."/>
            <person name="Ramirez L."/>
            <person name="Alfaro M."/>
            <person name="Sun H."/>
            <person name="Tritt A."/>
            <person name="Yoshinaga Y."/>
            <person name="Zwiers L.-H."/>
            <person name="Turgeon B."/>
            <person name="Goodwin S."/>
            <person name="Spatafora J."/>
            <person name="Crous P."/>
            <person name="Grigoriev I."/>
        </authorList>
    </citation>
    <scope>NUCLEOTIDE SEQUENCE</scope>
    <source>
        <strain evidence="1">ATCC 200398</strain>
    </source>
</reference>
<comment type="caution">
    <text evidence="1">The sequence shown here is derived from an EMBL/GenBank/DDBJ whole genome shotgun (WGS) entry which is preliminary data.</text>
</comment>
<evidence type="ECO:0000313" key="2">
    <source>
        <dbReference type="Proteomes" id="UP000799755"/>
    </source>
</evidence>
<accession>A0ACB6QLE3</accession>
<name>A0ACB6QLE3_9PLEO</name>
<organism evidence="1 2">
    <name type="scientific">Lindgomyces ingoldianus</name>
    <dbReference type="NCBI Taxonomy" id="673940"/>
    <lineage>
        <taxon>Eukaryota</taxon>
        <taxon>Fungi</taxon>
        <taxon>Dikarya</taxon>
        <taxon>Ascomycota</taxon>
        <taxon>Pezizomycotina</taxon>
        <taxon>Dothideomycetes</taxon>
        <taxon>Pleosporomycetidae</taxon>
        <taxon>Pleosporales</taxon>
        <taxon>Lindgomycetaceae</taxon>
        <taxon>Lindgomyces</taxon>
    </lineage>
</organism>